<reference evidence="2" key="1">
    <citation type="submission" date="2025-08" db="UniProtKB">
        <authorList>
            <consortium name="RefSeq"/>
        </authorList>
    </citation>
    <scope>IDENTIFICATION</scope>
    <source>
        <tissue evidence="2">Tentacle</tissue>
    </source>
</reference>
<sequence length="160" mass="18027">MFYKWRKLNWGLVCFEGKGTKPGIFKPRSEGFLAAVKLVHWSGKIVCASRAGHESNWGCHNFPNIVNTPLNVFITDESNHILFPKAGATFTTGVHRNGKWFSIPGFDSRSEYLVLQHGFNVPLYVSPTSILKLWYGEDLLNYAESDNSGRVCASVYGYFV</sequence>
<dbReference type="RefSeq" id="XP_031549031.1">
    <property type="nucleotide sequence ID" value="XM_031693171.1"/>
</dbReference>
<dbReference type="OrthoDB" id="5945099at2759"/>
<dbReference type="GeneID" id="116286624"/>
<dbReference type="KEGG" id="aten:116286624"/>
<dbReference type="AlphaFoldDB" id="A0A6P8H0Y3"/>
<keyword evidence="1" id="KW-1185">Reference proteome</keyword>
<evidence type="ECO:0000313" key="1">
    <source>
        <dbReference type="Proteomes" id="UP000515163"/>
    </source>
</evidence>
<accession>A0A6P8H0Y3</accession>
<dbReference type="InParanoid" id="A0A6P8H0Y3"/>
<protein>
    <submittedName>
        <fullName evidence="2">Uncharacterized protein LOC116286624</fullName>
    </submittedName>
</protein>
<proteinExistence type="predicted"/>
<gene>
    <name evidence="2" type="primary">LOC116286624</name>
</gene>
<organism evidence="1 2">
    <name type="scientific">Actinia tenebrosa</name>
    <name type="common">Australian red waratah sea anemone</name>
    <dbReference type="NCBI Taxonomy" id="6105"/>
    <lineage>
        <taxon>Eukaryota</taxon>
        <taxon>Metazoa</taxon>
        <taxon>Cnidaria</taxon>
        <taxon>Anthozoa</taxon>
        <taxon>Hexacorallia</taxon>
        <taxon>Actiniaria</taxon>
        <taxon>Actiniidae</taxon>
        <taxon>Actinia</taxon>
    </lineage>
</organism>
<evidence type="ECO:0000313" key="2">
    <source>
        <dbReference type="RefSeq" id="XP_031549031.1"/>
    </source>
</evidence>
<name>A0A6P8H0Y3_ACTTE</name>
<dbReference type="Proteomes" id="UP000515163">
    <property type="component" value="Unplaced"/>
</dbReference>